<sequence>MPSMQMQPISPFPLIAPDLLSIKPETTIEIALLAALREAEIRNKELHNRVLAYCEETAKLKSAGKLVGDRLPKLLSGDEFYEEVVKFTHWQREKAAAKTQRDEGRTEPKTGVEKWEKQEVVRKAENQEQRDQYHRELSKWKEAKAAAKTNKVSFIDPQPKLRKLTSAMKKPTLKDFAIEEIEKEPEGEEFDFTGIESNKESSKEVNSSNDEDDTSNVSCD</sequence>
<evidence type="ECO:0000313" key="3">
    <source>
        <dbReference type="EMBL" id="TFK41541.1"/>
    </source>
</evidence>
<dbReference type="EMBL" id="ML213594">
    <property type="protein sequence ID" value="TFK41541.1"/>
    <property type="molecule type" value="Genomic_DNA"/>
</dbReference>
<name>A0A5C3MK77_9AGAR</name>
<reference evidence="3 4" key="1">
    <citation type="journal article" date="2019" name="Nat. Ecol. Evol.">
        <title>Megaphylogeny resolves global patterns of mushroom evolution.</title>
        <authorList>
            <person name="Varga T."/>
            <person name="Krizsan K."/>
            <person name="Foldi C."/>
            <person name="Dima B."/>
            <person name="Sanchez-Garcia M."/>
            <person name="Sanchez-Ramirez S."/>
            <person name="Szollosi G.J."/>
            <person name="Szarkandi J.G."/>
            <person name="Papp V."/>
            <person name="Albert L."/>
            <person name="Andreopoulos W."/>
            <person name="Angelini C."/>
            <person name="Antonin V."/>
            <person name="Barry K.W."/>
            <person name="Bougher N.L."/>
            <person name="Buchanan P."/>
            <person name="Buyck B."/>
            <person name="Bense V."/>
            <person name="Catcheside P."/>
            <person name="Chovatia M."/>
            <person name="Cooper J."/>
            <person name="Damon W."/>
            <person name="Desjardin D."/>
            <person name="Finy P."/>
            <person name="Geml J."/>
            <person name="Haridas S."/>
            <person name="Hughes K."/>
            <person name="Justo A."/>
            <person name="Karasinski D."/>
            <person name="Kautmanova I."/>
            <person name="Kiss B."/>
            <person name="Kocsube S."/>
            <person name="Kotiranta H."/>
            <person name="LaButti K.M."/>
            <person name="Lechner B.E."/>
            <person name="Liimatainen K."/>
            <person name="Lipzen A."/>
            <person name="Lukacs Z."/>
            <person name="Mihaltcheva S."/>
            <person name="Morgado L.N."/>
            <person name="Niskanen T."/>
            <person name="Noordeloos M.E."/>
            <person name="Ohm R.A."/>
            <person name="Ortiz-Santana B."/>
            <person name="Ovrebo C."/>
            <person name="Racz N."/>
            <person name="Riley R."/>
            <person name="Savchenko A."/>
            <person name="Shiryaev A."/>
            <person name="Soop K."/>
            <person name="Spirin V."/>
            <person name="Szebenyi C."/>
            <person name="Tomsovsky M."/>
            <person name="Tulloss R.E."/>
            <person name="Uehling J."/>
            <person name="Grigoriev I.V."/>
            <person name="Vagvolgyi C."/>
            <person name="Papp T."/>
            <person name="Martin F.M."/>
            <person name="Miettinen O."/>
            <person name="Hibbett D.S."/>
            <person name="Nagy L.G."/>
        </authorList>
    </citation>
    <scope>NUCLEOTIDE SEQUENCE [LARGE SCALE GENOMIC DNA]</scope>
    <source>
        <strain evidence="3 4">CBS 166.37</strain>
    </source>
</reference>
<dbReference type="OrthoDB" id="3269232at2759"/>
<proteinExistence type="predicted"/>
<feature type="coiled-coil region" evidence="1">
    <location>
        <begin position="123"/>
        <end position="150"/>
    </location>
</feature>
<evidence type="ECO:0000313" key="4">
    <source>
        <dbReference type="Proteomes" id="UP000308652"/>
    </source>
</evidence>
<gene>
    <name evidence="3" type="ORF">BDQ12DRAFT_720383</name>
</gene>
<dbReference type="Proteomes" id="UP000308652">
    <property type="component" value="Unassembled WGS sequence"/>
</dbReference>
<evidence type="ECO:0000256" key="2">
    <source>
        <dbReference type="SAM" id="MobiDB-lite"/>
    </source>
</evidence>
<evidence type="ECO:0000256" key="1">
    <source>
        <dbReference type="SAM" id="Coils"/>
    </source>
</evidence>
<dbReference type="STRING" id="68775.A0A5C3MK77"/>
<feature type="compositionally biased region" description="Acidic residues" evidence="2">
    <location>
        <begin position="180"/>
        <end position="191"/>
    </location>
</feature>
<keyword evidence="1" id="KW-0175">Coiled coil</keyword>
<dbReference type="AlphaFoldDB" id="A0A5C3MK77"/>
<protein>
    <submittedName>
        <fullName evidence="3">Uncharacterized protein</fullName>
    </submittedName>
</protein>
<keyword evidence="4" id="KW-1185">Reference proteome</keyword>
<organism evidence="3 4">
    <name type="scientific">Crucibulum laeve</name>
    <dbReference type="NCBI Taxonomy" id="68775"/>
    <lineage>
        <taxon>Eukaryota</taxon>
        <taxon>Fungi</taxon>
        <taxon>Dikarya</taxon>
        <taxon>Basidiomycota</taxon>
        <taxon>Agaricomycotina</taxon>
        <taxon>Agaricomycetes</taxon>
        <taxon>Agaricomycetidae</taxon>
        <taxon>Agaricales</taxon>
        <taxon>Agaricineae</taxon>
        <taxon>Nidulariaceae</taxon>
        <taxon>Crucibulum</taxon>
    </lineage>
</organism>
<feature type="region of interest" description="Disordered" evidence="2">
    <location>
        <begin position="180"/>
        <end position="220"/>
    </location>
</feature>
<accession>A0A5C3MK77</accession>